<evidence type="ECO:0000313" key="2">
    <source>
        <dbReference type="Proteomes" id="UP000610862"/>
    </source>
</evidence>
<dbReference type="Proteomes" id="UP000610862">
    <property type="component" value="Unassembled WGS sequence"/>
</dbReference>
<evidence type="ECO:0000313" key="1">
    <source>
        <dbReference type="EMBL" id="MBC8568559.1"/>
    </source>
</evidence>
<gene>
    <name evidence="1" type="ORF">H8692_07305</name>
</gene>
<dbReference type="RefSeq" id="WP_177268837.1">
    <property type="nucleotide sequence ID" value="NZ_JACRTA010000002.1"/>
</dbReference>
<dbReference type="AlphaFoldDB" id="A0A926I563"/>
<proteinExistence type="predicted"/>
<accession>A0A926I563</accession>
<protein>
    <submittedName>
        <fullName evidence="1">Uncharacterized protein</fullName>
    </submittedName>
</protein>
<dbReference type="EMBL" id="JACRTA010000002">
    <property type="protein sequence ID" value="MBC8568559.1"/>
    <property type="molecule type" value="Genomic_DNA"/>
</dbReference>
<comment type="caution">
    <text evidence="1">The sequence shown here is derived from an EMBL/GenBank/DDBJ whole genome shotgun (WGS) entry which is preliminary data.</text>
</comment>
<organism evidence="1 2">
    <name type="scientific">Lentihominibacter hominis</name>
    <dbReference type="NCBI Taxonomy" id="2763645"/>
    <lineage>
        <taxon>Bacteria</taxon>
        <taxon>Bacillati</taxon>
        <taxon>Bacillota</taxon>
        <taxon>Clostridia</taxon>
        <taxon>Peptostreptococcales</taxon>
        <taxon>Anaerovoracaceae</taxon>
        <taxon>Lentihominibacter</taxon>
    </lineage>
</organism>
<name>A0A926I563_9FIRM</name>
<sequence>MDYEIAMEMQRICTGEKRELTRGQIAGEIIDLKSLTKGLKPETVKKCEEYYENMIGSGERKLYDVDMLMEETESIKADFDSFMKNHKADDAFKRLYDDIGDFFQIPPFEGLDNIEYGVHEVCVFSILEYFTWKTLSNHDHETCRAEYRESIAERTFEEVADKWIAVCDDLQRRYQKIDGDVKDQYGLKLKLAGCCVIAVTAIRDQDSFVLDMAQTGASERAKDIVDARENETYKEGESILNDNVVKLFDFVYSQIRENRKIS</sequence>
<keyword evidence="2" id="KW-1185">Reference proteome</keyword>
<reference evidence="1" key="1">
    <citation type="submission" date="2020-08" db="EMBL/GenBank/DDBJ databases">
        <title>Genome public.</title>
        <authorList>
            <person name="Liu C."/>
            <person name="Sun Q."/>
        </authorList>
    </citation>
    <scope>NUCLEOTIDE SEQUENCE</scope>
    <source>
        <strain evidence="1">NSJ-24</strain>
    </source>
</reference>